<keyword evidence="4" id="KW-1185">Reference proteome</keyword>
<gene>
    <name evidence="3" type="ORF">FHW18_001912</name>
</gene>
<evidence type="ECO:0000256" key="1">
    <source>
        <dbReference type="ARBA" id="ARBA00022729"/>
    </source>
</evidence>
<organism evidence="3 4">
    <name type="scientific">Pigmentiphaga litoralis</name>
    <dbReference type="NCBI Taxonomy" id="516702"/>
    <lineage>
        <taxon>Bacteria</taxon>
        <taxon>Pseudomonadati</taxon>
        <taxon>Pseudomonadota</taxon>
        <taxon>Betaproteobacteria</taxon>
        <taxon>Burkholderiales</taxon>
        <taxon>Alcaligenaceae</taxon>
        <taxon>Pigmentiphaga</taxon>
    </lineage>
</organism>
<protein>
    <submittedName>
        <fullName evidence="3">Polar amino acid transport system substrate-binding protein</fullName>
    </submittedName>
</protein>
<evidence type="ECO:0000259" key="2">
    <source>
        <dbReference type="SMART" id="SM00062"/>
    </source>
</evidence>
<evidence type="ECO:0000313" key="4">
    <source>
        <dbReference type="Proteomes" id="UP000542125"/>
    </source>
</evidence>
<sequence>MTASPDLIRELAPTGRLRAALNFGNIVLAQRDAQGQPAGVTVDLARELARRLGLEVDFLSYESAGVVADQAQDGVWDIGFMARDPARATGISFTAPYVIIEGSYLVPADSPLQTIADVDASGVRVAVGKGAAYDLFLSRTLKHAEIVRAATSADAIDLFVADKLEAVAGVKQPLIKYAAAHPGWRVIEGRFTAIEQAMAVPKGRPEAFAYVHAFVEEMKASGFVADGLARSQQFDAAVAPPEAMP</sequence>
<feature type="domain" description="Solute-binding protein family 3/N-terminal" evidence="2">
    <location>
        <begin position="16"/>
        <end position="226"/>
    </location>
</feature>
<name>A0A7Y9ITC0_9BURK</name>
<dbReference type="Pfam" id="PF00497">
    <property type="entry name" value="SBP_bac_3"/>
    <property type="match status" value="1"/>
</dbReference>
<evidence type="ECO:0000313" key="3">
    <source>
        <dbReference type="EMBL" id="NYE82641.1"/>
    </source>
</evidence>
<comment type="caution">
    <text evidence="3">The sequence shown here is derived from an EMBL/GenBank/DDBJ whole genome shotgun (WGS) entry which is preliminary data.</text>
</comment>
<dbReference type="Proteomes" id="UP000542125">
    <property type="component" value="Unassembled WGS sequence"/>
</dbReference>
<accession>A0A7Y9ITC0</accession>
<reference evidence="3 4" key="1">
    <citation type="submission" date="2020-07" db="EMBL/GenBank/DDBJ databases">
        <title>Genomic Encyclopedia of Type Strains, Phase IV (KMG-V): Genome sequencing to study the core and pangenomes of soil and plant-associated prokaryotes.</title>
        <authorList>
            <person name="Whitman W."/>
        </authorList>
    </citation>
    <scope>NUCLEOTIDE SEQUENCE [LARGE SCALE GENOMIC DNA]</scope>
    <source>
        <strain evidence="3 4">SAS40</strain>
    </source>
</reference>
<proteinExistence type="predicted"/>
<dbReference type="PANTHER" id="PTHR35936:SF17">
    <property type="entry name" value="ARGININE-BINDING EXTRACELLULAR PROTEIN ARTP"/>
    <property type="match status" value="1"/>
</dbReference>
<dbReference type="EMBL" id="JACBYR010000001">
    <property type="protein sequence ID" value="NYE82641.1"/>
    <property type="molecule type" value="Genomic_DNA"/>
</dbReference>
<dbReference type="CDD" id="cd13623">
    <property type="entry name" value="PBP2_AA_hypothetical"/>
    <property type="match status" value="1"/>
</dbReference>
<dbReference type="PANTHER" id="PTHR35936">
    <property type="entry name" value="MEMBRANE-BOUND LYTIC MUREIN TRANSGLYCOSYLASE F"/>
    <property type="match status" value="1"/>
</dbReference>
<dbReference type="SMART" id="SM00062">
    <property type="entry name" value="PBPb"/>
    <property type="match status" value="1"/>
</dbReference>
<dbReference type="RefSeq" id="WP_179585699.1">
    <property type="nucleotide sequence ID" value="NZ_JACBYR010000001.1"/>
</dbReference>
<dbReference type="SUPFAM" id="SSF53850">
    <property type="entry name" value="Periplasmic binding protein-like II"/>
    <property type="match status" value="1"/>
</dbReference>
<dbReference type="InterPro" id="IPR001638">
    <property type="entry name" value="Solute-binding_3/MltF_N"/>
</dbReference>
<dbReference type="Gene3D" id="3.40.190.10">
    <property type="entry name" value="Periplasmic binding protein-like II"/>
    <property type="match status" value="2"/>
</dbReference>
<dbReference type="AlphaFoldDB" id="A0A7Y9ITC0"/>
<keyword evidence="1" id="KW-0732">Signal</keyword>